<dbReference type="KEGG" id="gtt:GUITHDRAFT_111955"/>
<dbReference type="EnsemblProtists" id="EKX42102">
    <property type="protein sequence ID" value="EKX42102"/>
    <property type="gene ID" value="GUITHDRAFT_111955"/>
</dbReference>
<evidence type="ECO:0000256" key="1">
    <source>
        <dbReference type="SAM" id="MobiDB-lite"/>
    </source>
</evidence>
<evidence type="ECO:0000259" key="2">
    <source>
        <dbReference type="PROSITE" id="PS50222"/>
    </source>
</evidence>
<dbReference type="HOGENOM" id="CLU_363878_0_0_1"/>
<name>L1J1A0_GUITC</name>
<protein>
    <recommendedName>
        <fullName evidence="2">EF-hand domain-containing protein</fullName>
    </recommendedName>
</protein>
<proteinExistence type="predicted"/>
<dbReference type="GeneID" id="17298753"/>
<evidence type="ECO:0000313" key="5">
    <source>
        <dbReference type="Proteomes" id="UP000011087"/>
    </source>
</evidence>
<gene>
    <name evidence="3" type="ORF">GUITHDRAFT_111955</name>
</gene>
<dbReference type="PROSITE" id="PS50222">
    <property type="entry name" value="EF_HAND_2"/>
    <property type="match status" value="1"/>
</dbReference>
<reference evidence="5" key="2">
    <citation type="submission" date="2012-11" db="EMBL/GenBank/DDBJ databases">
        <authorList>
            <person name="Kuo A."/>
            <person name="Curtis B.A."/>
            <person name="Tanifuji G."/>
            <person name="Burki F."/>
            <person name="Gruber A."/>
            <person name="Irimia M."/>
            <person name="Maruyama S."/>
            <person name="Arias M.C."/>
            <person name="Ball S.G."/>
            <person name="Gile G.H."/>
            <person name="Hirakawa Y."/>
            <person name="Hopkins J.F."/>
            <person name="Rensing S.A."/>
            <person name="Schmutz J."/>
            <person name="Symeonidi A."/>
            <person name="Elias M."/>
            <person name="Eveleigh R.J."/>
            <person name="Herman E.K."/>
            <person name="Klute M.J."/>
            <person name="Nakayama T."/>
            <person name="Obornik M."/>
            <person name="Reyes-Prieto A."/>
            <person name="Armbrust E.V."/>
            <person name="Aves S.J."/>
            <person name="Beiko R.G."/>
            <person name="Coutinho P."/>
            <person name="Dacks J.B."/>
            <person name="Durnford D.G."/>
            <person name="Fast N.M."/>
            <person name="Green B.R."/>
            <person name="Grisdale C."/>
            <person name="Hempe F."/>
            <person name="Henrissat B."/>
            <person name="Hoppner M.P."/>
            <person name="Ishida K.-I."/>
            <person name="Kim E."/>
            <person name="Koreny L."/>
            <person name="Kroth P.G."/>
            <person name="Liu Y."/>
            <person name="Malik S.-B."/>
            <person name="Maier U.G."/>
            <person name="McRose D."/>
            <person name="Mock T."/>
            <person name="Neilson J.A."/>
            <person name="Onodera N.T."/>
            <person name="Poole A.M."/>
            <person name="Pritham E.J."/>
            <person name="Richards T.A."/>
            <person name="Rocap G."/>
            <person name="Roy S.W."/>
            <person name="Sarai C."/>
            <person name="Schaack S."/>
            <person name="Shirato S."/>
            <person name="Slamovits C.H."/>
            <person name="Spencer D.F."/>
            <person name="Suzuki S."/>
            <person name="Worden A.Z."/>
            <person name="Zauner S."/>
            <person name="Barry K."/>
            <person name="Bell C."/>
            <person name="Bharti A.K."/>
            <person name="Crow J.A."/>
            <person name="Grimwood J."/>
            <person name="Kramer R."/>
            <person name="Lindquist E."/>
            <person name="Lucas S."/>
            <person name="Salamov A."/>
            <person name="McFadden G.I."/>
            <person name="Lane C.E."/>
            <person name="Keeling P.J."/>
            <person name="Gray M.W."/>
            <person name="Grigoriev I.V."/>
            <person name="Archibald J.M."/>
        </authorList>
    </citation>
    <scope>NUCLEOTIDE SEQUENCE</scope>
    <source>
        <strain evidence="5">CCMP2712</strain>
    </source>
</reference>
<dbReference type="RefSeq" id="XP_005829082.1">
    <property type="nucleotide sequence ID" value="XM_005829025.1"/>
</dbReference>
<dbReference type="GO" id="GO:0005509">
    <property type="term" value="F:calcium ion binding"/>
    <property type="evidence" value="ECO:0007669"/>
    <property type="project" value="InterPro"/>
</dbReference>
<evidence type="ECO:0000313" key="4">
    <source>
        <dbReference type="EnsemblProtists" id="EKX42102"/>
    </source>
</evidence>
<feature type="domain" description="EF-hand" evidence="2">
    <location>
        <begin position="555"/>
        <end position="590"/>
    </location>
</feature>
<dbReference type="InterPro" id="IPR002048">
    <property type="entry name" value="EF_hand_dom"/>
</dbReference>
<reference evidence="3 5" key="1">
    <citation type="journal article" date="2012" name="Nature">
        <title>Algal genomes reveal evolutionary mosaicism and the fate of nucleomorphs.</title>
        <authorList>
            <consortium name="DOE Joint Genome Institute"/>
            <person name="Curtis B.A."/>
            <person name="Tanifuji G."/>
            <person name="Burki F."/>
            <person name="Gruber A."/>
            <person name="Irimia M."/>
            <person name="Maruyama S."/>
            <person name="Arias M.C."/>
            <person name="Ball S.G."/>
            <person name="Gile G.H."/>
            <person name="Hirakawa Y."/>
            <person name="Hopkins J.F."/>
            <person name="Kuo A."/>
            <person name="Rensing S.A."/>
            <person name="Schmutz J."/>
            <person name="Symeonidi A."/>
            <person name="Elias M."/>
            <person name="Eveleigh R.J."/>
            <person name="Herman E.K."/>
            <person name="Klute M.J."/>
            <person name="Nakayama T."/>
            <person name="Obornik M."/>
            <person name="Reyes-Prieto A."/>
            <person name="Armbrust E.V."/>
            <person name="Aves S.J."/>
            <person name="Beiko R.G."/>
            <person name="Coutinho P."/>
            <person name="Dacks J.B."/>
            <person name="Durnford D.G."/>
            <person name="Fast N.M."/>
            <person name="Green B.R."/>
            <person name="Grisdale C.J."/>
            <person name="Hempel F."/>
            <person name="Henrissat B."/>
            <person name="Hoppner M.P."/>
            <person name="Ishida K."/>
            <person name="Kim E."/>
            <person name="Koreny L."/>
            <person name="Kroth P.G."/>
            <person name="Liu Y."/>
            <person name="Malik S.B."/>
            <person name="Maier U.G."/>
            <person name="McRose D."/>
            <person name="Mock T."/>
            <person name="Neilson J.A."/>
            <person name="Onodera N.T."/>
            <person name="Poole A.M."/>
            <person name="Pritham E.J."/>
            <person name="Richards T.A."/>
            <person name="Rocap G."/>
            <person name="Roy S.W."/>
            <person name="Sarai C."/>
            <person name="Schaack S."/>
            <person name="Shirato S."/>
            <person name="Slamovits C.H."/>
            <person name="Spencer D.F."/>
            <person name="Suzuki S."/>
            <person name="Worden A.Z."/>
            <person name="Zauner S."/>
            <person name="Barry K."/>
            <person name="Bell C."/>
            <person name="Bharti A.K."/>
            <person name="Crow J.A."/>
            <person name="Grimwood J."/>
            <person name="Kramer R."/>
            <person name="Lindquist E."/>
            <person name="Lucas S."/>
            <person name="Salamov A."/>
            <person name="McFadden G.I."/>
            <person name="Lane C.E."/>
            <person name="Keeling P.J."/>
            <person name="Gray M.W."/>
            <person name="Grigoriev I.V."/>
            <person name="Archibald J.M."/>
        </authorList>
    </citation>
    <scope>NUCLEOTIDE SEQUENCE</scope>
    <source>
        <strain evidence="3 5">CCMP2712</strain>
    </source>
</reference>
<evidence type="ECO:0000313" key="3">
    <source>
        <dbReference type="EMBL" id="EKX42102.1"/>
    </source>
</evidence>
<dbReference type="PaxDb" id="55529-EKX42102"/>
<organism evidence="3">
    <name type="scientific">Guillardia theta (strain CCMP2712)</name>
    <name type="common">Cryptophyte</name>
    <dbReference type="NCBI Taxonomy" id="905079"/>
    <lineage>
        <taxon>Eukaryota</taxon>
        <taxon>Cryptophyceae</taxon>
        <taxon>Pyrenomonadales</taxon>
        <taxon>Geminigeraceae</taxon>
        <taxon>Guillardia</taxon>
    </lineage>
</organism>
<reference evidence="4" key="3">
    <citation type="submission" date="2016-03" db="UniProtKB">
        <authorList>
            <consortium name="EnsemblProtists"/>
        </authorList>
    </citation>
    <scope>IDENTIFICATION</scope>
</reference>
<feature type="region of interest" description="Disordered" evidence="1">
    <location>
        <begin position="377"/>
        <end position="429"/>
    </location>
</feature>
<sequence>MKGGKEAVSLPTLPLSQLRRAEEVTRSAPIGAARDEHTAIFVQHLTRALSETRDVLLAEEIKFCLAFCDFCIRKPVGELRYTCSLWKEKDNLQGYNPSFTRKLKTQYPDAVTPRDKQQAYPFELLWQEGCEVLGIRSDRNQESKPSAAVGQSKDDHFRQDKTTRARRERYEAPATARSVHSCLFELRTPRKGDDVDWKALPARKIIFFNPPYRSLDDARGISLTEDEGIHTLSLFFRSLRSFLKLQNFHCEDALSYEEARQSCFLELQQAVSDVWHFMQKKSIRARQEDPDRVLPHPQLHSPQTWIILNSRTKLARTAERKGGHTGAIIPQRSSTVFAHEQLTQVLHARGRAALNFAGTRLRSSATRTRSTRELLLETSLTDGREGSELAPLSPQLSAVKKVAESDDDSDDSPRGGRKDSTEQEQPARLSSPLLRCEAVSFRPRKELLRVGGQAWKEKTKIVSKAIFSQFGVSLNRCFLSWKTLCRVSSYKRKVVMRSKVFDDDDGDVDDDNINNDDDDDDDDDNDLVLLVLLLVVLLVDFDNDNLFYEKIEVDDDVLEAAESFVFFDADGSYQVSFVELKRGLYRMNLHEIWRCEMSECCKWNCRTCYGNDEENKKSEHSYLIMDDMLLLAIMRSADMCLTDGNLDFKEFGDFFDFALIDTPVKERKVKIAQLRNSNAAEKTLSEMSVKIRTQEDIILSLLEDSALHLVLQPGILHLRGYKLKEVDEEGDNVMDVLEDTLRVLLSLDNDERYLLLNSEVPPPFCYPV</sequence>
<feature type="compositionally biased region" description="Basic and acidic residues" evidence="1">
    <location>
        <begin position="152"/>
        <end position="170"/>
    </location>
</feature>
<dbReference type="Proteomes" id="UP000011087">
    <property type="component" value="Unassembled WGS sequence"/>
</dbReference>
<dbReference type="EMBL" id="JH993019">
    <property type="protein sequence ID" value="EKX42102.1"/>
    <property type="molecule type" value="Genomic_DNA"/>
</dbReference>
<feature type="region of interest" description="Disordered" evidence="1">
    <location>
        <begin position="141"/>
        <end position="170"/>
    </location>
</feature>
<feature type="compositionally biased region" description="Basic and acidic residues" evidence="1">
    <location>
        <begin position="411"/>
        <end position="421"/>
    </location>
</feature>
<accession>L1J1A0</accession>
<dbReference type="AlphaFoldDB" id="L1J1A0"/>
<keyword evidence="5" id="KW-1185">Reference proteome</keyword>